<protein>
    <submittedName>
        <fullName evidence="1">Uncharacterized protein</fullName>
    </submittedName>
</protein>
<dbReference type="Proteomes" id="UP000011932">
    <property type="component" value="Chromosome"/>
</dbReference>
<dbReference type="HOGENOM" id="CLU_3027152_0_0_5"/>
<sequence length="55" mass="6272">MNISQRDWNAFLIGNVDTSNTCHFLSPLIVDFKPNRKIREAKTKGTPVRIPTSSR</sequence>
<evidence type="ECO:0000313" key="2">
    <source>
        <dbReference type="Proteomes" id="UP000011932"/>
    </source>
</evidence>
<dbReference type="KEGG" id="man:A11S_2034"/>
<evidence type="ECO:0000313" key="1">
    <source>
        <dbReference type="EMBL" id="AGH98834.1"/>
    </source>
</evidence>
<dbReference type="AlphaFoldDB" id="M4W061"/>
<proteinExistence type="predicted"/>
<name>M4W061_9BACT</name>
<organism evidence="1 2">
    <name type="scientific">Micavibrio aeruginosavorus EPB</name>
    <dbReference type="NCBI Taxonomy" id="349215"/>
    <lineage>
        <taxon>Bacteria</taxon>
        <taxon>Pseudomonadati</taxon>
        <taxon>Bdellovibrionota</taxon>
        <taxon>Bdellovibrionia</taxon>
        <taxon>Bdellovibrionales</taxon>
        <taxon>Pseudobdellovibrionaceae</taxon>
        <taxon>Micavibrio</taxon>
    </lineage>
</organism>
<dbReference type="STRING" id="349215.A11S_2034"/>
<gene>
    <name evidence="1" type="ORF">A11S_2034</name>
</gene>
<dbReference type="EMBL" id="CP003538">
    <property type="protein sequence ID" value="AGH98834.1"/>
    <property type="molecule type" value="Genomic_DNA"/>
</dbReference>
<accession>M4W061</accession>
<reference evidence="1 2" key="1">
    <citation type="journal article" date="2013" name="ISME J.">
        <title>By their genes ye shall know them: genomic signatures of predatory bacteria.</title>
        <authorList>
            <person name="Pasternak Z."/>
            <person name="Pietrokovski S."/>
            <person name="Rotem O."/>
            <person name="Gophna U."/>
            <person name="Lurie-Weinberger M.N."/>
            <person name="Jurkevitch E."/>
        </authorList>
    </citation>
    <scope>NUCLEOTIDE SEQUENCE [LARGE SCALE GENOMIC DNA]</scope>
    <source>
        <strain evidence="1">EPB</strain>
    </source>
</reference>